<dbReference type="EMBL" id="JACEFO010000112">
    <property type="protein sequence ID" value="KAF8780873.1"/>
    <property type="molecule type" value="Genomic_DNA"/>
</dbReference>
<organism evidence="2 3">
    <name type="scientific">Digitaria exilis</name>
    <dbReference type="NCBI Taxonomy" id="1010633"/>
    <lineage>
        <taxon>Eukaryota</taxon>
        <taxon>Viridiplantae</taxon>
        <taxon>Streptophyta</taxon>
        <taxon>Embryophyta</taxon>
        <taxon>Tracheophyta</taxon>
        <taxon>Spermatophyta</taxon>
        <taxon>Magnoliopsida</taxon>
        <taxon>Liliopsida</taxon>
        <taxon>Poales</taxon>
        <taxon>Poaceae</taxon>
        <taxon>PACMAD clade</taxon>
        <taxon>Panicoideae</taxon>
        <taxon>Panicodae</taxon>
        <taxon>Paniceae</taxon>
        <taxon>Anthephorinae</taxon>
        <taxon>Digitaria</taxon>
    </lineage>
</organism>
<dbReference type="AlphaFoldDB" id="A0A835FXX4"/>
<gene>
    <name evidence="2" type="ORF">HU200_000828</name>
</gene>
<evidence type="ECO:0000313" key="3">
    <source>
        <dbReference type="Proteomes" id="UP000636709"/>
    </source>
</evidence>
<accession>A0A835FXX4</accession>
<dbReference type="Pfam" id="PF02519">
    <property type="entry name" value="Auxin_inducible"/>
    <property type="match status" value="1"/>
</dbReference>
<sequence length="132" mass="14417">MEKGRKPGLIMKTLDRCRCARRSRQQQREGCFTVCVGAGRQRFVVRTECVNHPLFRALLEEAEEAFGYAAAGPLALPCDADAFVRVLEQIQEEEEGAAGEATAAVARRCGLARGHSAYRLLAAGRPLIVGRS</sequence>
<dbReference type="PANTHER" id="PTHR31374:SF411">
    <property type="entry name" value="SAUR-LIKE AUXIN-RESPONSIVE PROTEIN FAMILY"/>
    <property type="match status" value="1"/>
</dbReference>
<dbReference type="InterPro" id="IPR003676">
    <property type="entry name" value="SAUR_fam"/>
</dbReference>
<name>A0A835FXX4_9POAL</name>
<dbReference type="PANTHER" id="PTHR31374">
    <property type="entry name" value="AUXIN-INDUCED PROTEIN-LIKE-RELATED"/>
    <property type="match status" value="1"/>
</dbReference>
<evidence type="ECO:0000256" key="1">
    <source>
        <dbReference type="ARBA" id="ARBA00006974"/>
    </source>
</evidence>
<proteinExistence type="inferred from homology"/>
<evidence type="ECO:0000313" key="2">
    <source>
        <dbReference type="EMBL" id="KAF8780873.1"/>
    </source>
</evidence>
<keyword evidence="3" id="KW-1185">Reference proteome</keyword>
<dbReference type="GO" id="GO:0009733">
    <property type="term" value="P:response to auxin"/>
    <property type="evidence" value="ECO:0007669"/>
    <property type="project" value="InterPro"/>
</dbReference>
<dbReference type="Proteomes" id="UP000636709">
    <property type="component" value="Unassembled WGS sequence"/>
</dbReference>
<protein>
    <recommendedName>
        <fullName evidence="4">Small auxin up regulated protein</fullName>
    </recommendedName>
</protein>
<evidence type="ECO:0008006" key="4">
    <source>
        <dbReference type="Google" id="ProtNLM"/>
    </source>
</evidence>
<reference evidence="2" key="1">
    <citation type="submission" date="2020-07" db="EMBL/GenBank/DDBJ databases">
        <title>Genome sequence and genetic diversity analysis of an under-domesticated orphan crop, white fonio (Digitaria exilis).</title>
        <authorList>
            <person name="Bennetzen J.L."/>
            <person name="Chen S."/>
            <person name="Ma X."/>
            <person name="Wang X."/>
            <person name="Yssel A.E.J."/>
            <person name="Chaluvadi S.R."/>
            <person name="Johnson M."/>
            <person name="Gangashetty P."/>
            <person name="Hamidou F."/>
            <person name="Sanogo M.D."/>
            <person name="Zwaenepoel A."/>
            <person name="Wallace J."/>
            <person name="Van De Peer Y."/>
            <person name="Van Deynze A."/>
        </authorList>
    </citation>
    <scope>NUCLEOTIDE SEQUENCE</scope>
    <source>
        <tissue evidence="2">Leaves</tissue>
    </source>
</reference>
<comment type="caution">
    <text evidence="2">The sequence shown here is derived from an EMBL/GenBank/DDBJ whole genome shotgun (WGS) entry which is preliminary data.</text>
</comment>
<comment type="similarity">
    <text evidence="1">Belongs to the ARG7 family.</text>
</comment>